<dbReference type="EMBL" id="JAENGY010001410">
    <property type="protein sequence ID" value="KAG6949530.1"/>
    <property type="molecule type" value="Genomic_DNA"/>
</dbReference>
<organism evidence="5 6">
    <name type="scientific">Phytophthora aleatoria</name>
    <dbReference type="NCBI Taxonomy" id="2496075"/>
    <lineage>
        <taxon>Eukaryota</taxon>
        <taxon>Sar</taxon>
        <taxon>Stramenopiles</taxon>
        <taxon>Oomycota</taxon>
        <taxon>Peronosporomycetes</taxon>
        <taxon>Peronosporales</taxon>
        <taxon>Peronosporaceae</taxon>
        <taxon>Phytophthora</taxon>
    </lineage>
</organism>
<name>A0A8J5I7K4_9STRA</name>
<evidence type="ECO:0000256" key="3">
    <source>
        <dbReference type="SAM" id="MobiDB-lite"/>
    </source>
</evidence>
<comment type="caution">
    <text evidence="5">The sequence shown here is derived from an EMBL/GenBank/DDBJ whole genome shotgun (WGS) entry which is preliminary data.</text>
</comment>
<dbReference type="Pfam" id="PF02902">
    <property type="entry name" value="Peptidase_C48"/>
    <property type="match status" value="1"/>
</dbReference>
<evidence type="ECO:0000256" key="1">
    <source>
        <dbReference type="ARBA" id="ARBA00022670"/>
    </source>
</evidence>
<keyword evidence="2" id="KW-0378">Hydrolase</keyword>
<evidence type="ECO:0000313" key="5">
    <source>
        <dbReference type="EMBL" id="KAG6949530.1"/>
    </source>
</evidence>
<evidence type="ECO:0000259" key="4">
    <source>
        <dbReference type="PROSITE" id="PS50600"/>
    </source>
</evidence>
<reference evidence="5" key="1">
    <citation type="submission" date="2021-01" db="EMBL/GenBank/DDBJ databases">
        <title>Phytophthora aleatoria, a newly-described species from Pinus radiata is distinct from Phytophthora cactorum isolates based on comparative genomics.</title>
        <authorList>
            <person name="Mcdougal R."/>
            <person name="Panda P."/>
            <person name="Williams N."/>
            <person name="Studholme D.J."/>
        </authorList>
    </citation>
    <scope>NUCLEOTIDE SEQUENCE</scope>
    <source>
        <strain evidence="5">NZFS 4037</strain>
    </source>
</reference>
<protein>
    <recommendedName>
        <fullName evidence="4">Ubiquitin-like protease family profile domain-containing protein</fullName>
    </recommendedName>
</protein>
<accession>A0A8J5I7K4</accession>
<sequence length="484" mass="53093">MSKQPDTHLGSSDIESVRSVIQSGTSGIDSVIAFESVAQSGTSGTSGIESGSVTQSGTLDIAKISEPGSQSGAGSLRPEQHESTEASRTRTHPILVAQDLHTTDVDFVIASPARPRGRPKQKPKAKKAIKSRAIEMVRNDSNLHNNQLSLASIPDVLSDTATYASVAAVLKQFKTFAFTNKAKPPIASVITKLPPTTTLLTPSGITRILPSDLIKRSALKVTALQTKHRGIAERDVAIEFPGFGVLTMSAILTMKMWHRAVKALDTIEKAQKWAVSVNLEVVVLDSYHVEADPNLSDKMEVIPLFSEKMETLDLAAKSQLTDGAMMKVLHKLSTTNPSIVVIDRVVWGAVVDGKIDLTTESLKEMFVGTSNEKILLPINCNGRHWCGIMVEMEKNRILLYDSMKSSFILSVRAIAQRLAICLPSASERYHVEPYTTELGVQTDSYNCGIYVLLAFEEFIGGNKLEFLDKKMLQYLRYRYWSMLL</sequence>
<keyword evidence="1" id="KW-0645">Protease</keyword>
<dbReference type="AlphaFoldDB" id="A0A8J5I7K4"/>
<evidence type="ECO:0000313" key="6">
    <source>
        <dbReference type="Proteomes" id="UP000709295"/>
    </source>
</evidence>
<dbReference type="GO" id="GO:0008234">
    <property type="term" value="F:cysteine-type peptidase activity"/>
    <property type="evidence" value="ECO:0007669"/>
    <property type="project" value="InterPro"/>
</dbReference>
<proteinExistence type="predicted"/>
<dbReference type="PROSITE" id="PS50600">
    <property type="entry name" value="ULP_PROTEASE"/>
    <property type="match status" value="1"/>
</dbReference>
<feature type="compositionally biased region" description="Basic and acidic residues" evidence="3">
    <location>
        <begin position="78"/>
        <end position="88"/>
    </location>
</feature>
<dbReference type="Proteomes" id="UP000709295">
    <property type="component" value="Unassembled WGS sequence"/>
</dbReference>
<feature type="domain" description="Ubiquitin-like protease family profile" evidence="4">
    <location>
        <begin position="302"/>
        <end position="458"/>
    </location>
</feature>
<gene>
    <name evidence="5" type="ORF">JG688_00014575</name>
</gene>
<keyword evidence="6" id="KW-1185">Reference proteome</keyword>
<dbReference type="GO" id="GO:0006508">
    <property type="term" value="P:proteolysis"/>
    <property type="evidence" value="ECO:0007669"/>
    <property type="project" value="UniProtKB-KW"/>
</dbReference>
<dbReference type="InterPro" id="IPR003653">
    <property type="entry name" value="Peptidase_C48_C"/>
</dbReference>
<feature type="region of interest" description="Disordered" evidence="3">
    <location>
        <begin position="64"/>
        <end position="94"/>
    </location>
</feature>
<evidence type="ECO:0000256" key="2">
    <source>
        <dbReference type="ARBA" id="ARBA00022801"/>
    </source>
</evidence>